<evidence type="ECO:0000256" key="1">
    <source>
        <dbReference type="SAM" id="Phobius"/>
    </source>
</evidence>
<dbReference type="Proteomes" id="UP000184226">
    <property type="component" value="Unassembled WGS sequence"/>
</dbReference>
<organism evidence="2 3">
    <name type="scientific">Pollutimonas bauzanensis</name>
    <dbReference type="NCBI Taxonomy" id="658167"/>
    <lineage>
        <taxon>Bacteria</taxon>
        <taxon>Pseudomonadati</taxon>
        <taxon>Pseudomonadota</taxon>
        <taxon>Betaproteobacteria</taxon>
        <taxon>Burkholderiales</taxon>
        <taxon>Alcaligenaceae</taxon>
        <taxon>Pollutimonas</taxon>
    </lineage>
</organism>
<sequence length="192" mass="19882">MSLIVAARFETFDAAEKAAAALMDAGVTPDALHTFFVNPPGAHDRYPLGGDMAADPDSEGAPYSAVGGAAAVGVVGALVGGVIAFTFADSVLPVVGGAGVGAYIGSLAGAMYSLGKARPRRTHEQAAQAKSHEGRKSGVLLAVHTSREHEKRMAAILRSAGGVEVERAEGRWTNGHWEDFDPLVSPELEKNF</sequence>
<accession>A0A1M5ZBK2</accession>
<keyword evidence="1" id="KW-0812">Transmembrane</keyword>
<reference evidence="2 3" key="1">
    <citation type="submission" date="2016-11" db="EMBL/GenBank/DDBJ databases">
        <authorList>
            <person name="Jaros S."/>
            <person name="Januszkiewicz K."/>
            <person name="Wedrychowicz H."/>
        </authorList>
    </citation>
    <scope>NUCLEOTIDE SEQUENCE [LARGE SCALE GENOMIC DNA]</scope>
    <source>
        <strain evidence="2 3">CGMCC 1.10190</strain>
    </source>
</reference>
<proteinExistence type="predicted"/>
<dbReference type="AlphaFoldDB" id="A0A1M5ZBK2"/>
<feature type="transmembrane region" description="Helical" evidence="1">
    <location>
        <begin position="65"/>
        <end position="88"/>
    </location>
</feature>
<evidence type="ECO:0008006" key="4">
    <source>
        <dbReference type="Google" id="ProtNLM"/>
    </source>
</evidence>
<dbReference type="RefSeq" id="WP_073106994.1">
    <property type="nucleotide sequence ID" value="NZ_FQXE01000013.1"/>
</dbReference>
<dbReference type="EMBL" id="FQXE01000013">
    <property type="protein sequence ID" value="SHI21625.1"/>
    <property type="molecule type" value="Genomic_DNA"/>
</dbReference>
<name>A0A1M5ZBK2_9BURK</name>
<evidence type="ECO:0000313" key="2">
    <source>
        <dbReference type="EMBL" id="SHI21625.1"/>
    </source>
</evidence>
<keyword evidence="1" id="KW-1133">Transmembrane helix</keyword>
<keyword evidence="1" id="KW-0472">Membrane</keyword>
<evidence type="ECO:0000313" key="3">
    <source>
        <dbReference type="Proteomes" id="UP000184226"/>
    </source>
</evidence>
<dbReference type="OrthoDB" id="6369218at2"/>
<feature type="transmembrane region" description="Helical" evidence="1">
    <location>
        <begin position="94"/>
        <end position="114"/>
    </location>
</feature>
<gene>
    <name evidence="2" type="ORF">SAMN04488135_113137</name>
</gene>
<dbReference type="STRING" id="658167.SAMN04488135_113137"/>
<keyword evidence="3" id="KW-1185">Reference proteome</keyword>
<protein>
    <recommendedName>
        <fullName evidence="4">Glycine zipper</fullName>
    </recommendedName>
</protein>